<dbReference type="Proteomes" id="UP000318017">
    <property type="component" value="Chromosome"/>
</dbReference>
<gene>
    <name evidence="2" type="ORF">Q31a_38490</name>
</gene>
<organism evidence="2 3">
    <name type="scientific">Aureliella helgolandensis</name>
    <dbReference type="NCBI Taxonomy" id="2527968"/>
    <lineage>
        <taxon>Bacteria</taxon>
        <taxon>Pseudomonadati</taxon>
        <taxon>Planctomycetota</taxon>
        <taxon>Planctomycetia</taxon>
        <taxon>Pirellulales</taxon>
        <taxon>Pirellulaceae</taxon>
        <taxon>Aureliella</taxon>
    </lineage>
</organism>
<dbReference type="KEGG" id="ahel:Q31a_38490"/>
<accession>A0A518GAD6</accession>
<keyword evidence="3" id="KW-1185">Reference proteome</keyword>
<feature type="transmembrane region" description="Helical" evidence="1">
    <location>
        <begin position="55"/>
        <end position="79"/>
    </location>
</feature>
<sequence length="81" mass="9294">MKEVLRQIEVLLQMPQTRYVQGGHRILKHAQENAMAQGKKKKHDQIIKRGSMNSYLMLAFVIVVLGFAMFGKITITGYFRG</sequence>
<evidence type="ECO:0000256" key="1">
    <source>
        <dbReference type="SAM" id="Phobius"/>
    </source>
</evidence>
<name>A0A518GAD6_9BACT</name>
<protein>
    <submittedName>
        <fullName evidence="2">Uncharacterized protein</fullName>
    </submittedName>
</protein>
<reference evidence="2 3" key="1">
    <citation type="submission" date="2019-02" db="EMBL/GenBank/DDBJ databases">
        <title>Deep-cultivation of Planctomycetes and their phenomic and genomic characterization uncovers novel biology.</title>
        <authorList>
            <person name="Wiegand S."/>
            <person name="Jogler M."/>
            <person name="Boedeker C."/>
            <person name="Pinto D."/>
            <person name="Vollmers J."/>
            <person name="Rivas-Marin E."/>
            <person name="Kohn T."/>
            <person name="Peeters S.H."/>
            <person name="Heuer A."/>
            <person name="Rast P."/>
            <person name="Oberbeckmann S."/>
            <person name="Bunk B."/>
            <person name="Jeske O."/>
            <person name="Meyerdierks A."/>
            <person name="Storesund J.E."/>
            <person name="Kallscheuer N."/>
            <person name="Luecker S."/>
            <person name="Lage O.M."/>
            <person name="Pohl T."/>
            <person name="Merkel B.J."/>
            <person name="Hornburger P."/>
            <person name="Mueller R.-W."/>
            <person name="Bruemmer F."/>
            <person name="Labrenz M."/>
            <person name="Spormann A.M."/>
            <person name="Op den Camp H."/>
            <person name="Overmann J."/>
            <person name="Amann R."/>
            <person name="Jetten M.S.M."/>
            <person name="Mascher T."/>
            <person name="Medema M.H."/>
            <person name="Devos D.P."/>
            <person name="Kaster A.-K."/>
            <person name="Ovreas L."/>
            <person name="Rohde M."/>
            <person name="Galperin M.Y."/>
            <person name="Jogler C."/>
        </authorList>
    </citation>
    <scope>NUCLEOTIDE SEQUENCE [LARGE SCALE GENOMIC DNA]</scope>
    <source>
        <strain evidence="2 3">Q31a</strain>
    </source>
</reference>
<keyword evidence="1" id="KW-0812">Transmembrane</keyword>
<dbReference type="EMBL" id="CP036298">
    <property type="protein sequence ID" value="QDV25523.1"/>
    <property type="molecule type" value="Genomic_DNA"/>
</dbReference>
<dbReference type="RefSeq" id="WP_145080703.1">
    <property type="nucleotide sequence ID" value="NZ_CP036298.1"/>
</dbReference>
<keyword evidence="1" id="KW-0472">Membrane</keyword>
<evidence type="ECO:0000313" key="2">
    <source>
        <dbReference type="EMBL" id="QDV25523.1"/>
    </source>
</evidence>
<dbReference type="AlphaFoldDB" id="A0A518GAD6"/>
<keyword evidence="1" id="KW-1133">Transmembrane helix</keyword>
<evidence type="ECO:0000313" key="3">
    <source>
        <dbReference type="Proteomes" id="UP000318017"/>
    </source>
</evidence>
<proteinExistence type="predicted"/>